<dbReference type="Pfam" id="PF25972">
    <property type="entry name" value="At4g15545_C"/>
    <property type="match status" value="1"/>
</dbReference>
<evidence type="ECO:0000256" key="1">
    <source>
        <dbReference type="SAM" id="Coils"/>
    </source>
</evidence>
<name>A0AA36HRJ6_9DINO</name>
<dbReference type="PANTHER" id="PTHR47383">
    <property type="entry name" value="OS03G0659800 PROTEIN"/>
    <property type="match status" value="1"/>
</dbReference>
<sequence length="252" mass="28746">MERADYDYSNSEDQLTVGIQIIQRAFQRKVNSLEQEIKKMELTCEEHRANVSNLDRKNSNLQVELVETKERWEQLQDEEKELYKTLGSLKKQILRLESLKSAILKEIQDDQHKEAELGELKALMSDDYFRGTMPLTAGELGYGPSRRELPPQLAPPRPQAVASAFPVEPLSTAQVRPGSAGSSPAVDGKAFFRLARSRLPIEDFNKFLASIKRLNNQQQSREETLREASVVFGPERADLFRDFEALLTRHGM</sequence>
<evidence type="ECO:0000259" key="2">
    <source>
        <dbReference type="Pfam" id="PF25972"/>
    </source>
</evidence>
<dbReference type="InterPro" id="IPR058935">
    <property type="entry name" value="At4g15545-like_C"/>
</dbReference>
<evidence type="ECO:0000313" key="3">
    <source>
        <dbReference type="EMBL" id="CAJ1373977.1"/>
    </source>
</evidence>
<comment type="caution">
    <text evidence="3">The sequence shown here is derived from an EMBL/GenBank/DDBJ whole genome shotgun (WGS) entry which is preliminary data.</text>
</comment>
<keyword evidence="4" id="KW-1185">Reference proteome</keyword>
<gene>
    <name evidence="3" type="ORF">EVOR1521_LOCUS3652</name>
</gene>
<dbReference type="InterPro" id="IPR058936">
    <property type="entry name" value="At4g15545-like"/>
</dbReference>
<reference evidence="3" key="1">
    <citation type="submission" date="2023-08" db="EMBL/GenBank/DDBJ databases">
        <authorList>
            <person name="Chen Y."/>
            <person name="Shah S."/>
            <person name="Dougan E. K."/>
            <person name="Thang M."/>
            <person name="Chan C."/>
        </authorList>
    </citation>
    <scope>NUCLEOTIDE SEQUENCE</scope>
</reference>
<dbReference type="EMBL" id="CAUJNA010000224">
    <property type="protein sequence ID" value="CAJ1373977.1"/>
    <property type="molecule type" value="Genomic_DNA"/>
</dbReference>
<dbReference type="PANTHER" id="PTHR47383:SF8">
    <property type="entry name" value="OS01G0768300 PROTEIN"/>
    <property type="match status" value="1"/>
</dbReference>
<dbReference type="SUPFAM" id="SSF57997">
    <property type="entry name" value="Tropomyosin"/>
    <property type="match status" value="1"/>
</dbReference>
<organism evidence="3 4">
    <name type="scientific">Effrenium voratum</name>
    <dbReference type="NCBI Taxonomy" id="2562239"/>
    <lineage>
        <taxon>Eukaryota</taxon>
        <taxon>Sar</taxon>
        <taxon>Alveolata</taxon>
        <taxon>Dinophyceae</taxon>
        <taxon>Suessiales</taxon>
        <taxon>Symbiodiniaceae</taxon>
        <taxon>Effrenium</taxon>
    </lineage>
</organism>
<evidence type="ECO:0000313" key="4">
    <source>
        <dbReference type="Proteomes" id="UP001178507"/>
    </source>
</evidence>
<dbReference type="AlphaFoldDB" id="A0AA36HRJ6"/>
<keyword evidence="1" id="KW-0175">Coiled coil</keyword>
<accession>A0AA36HRJ6</accession>
<protein>
    <recommendedName>
        <fullName evidence="2">At4g15545-like C-terminal domain-containing protein</fullName>
    </recommendedName>
</protein>
<dbReference type="Proteomes" id="UP001178507">
    <property type="component" value="Unassembled WGS sequence"/>
</dbReference>
<proteinExistence type="predicted"/>
<feature type="coiled-coil region" evidence="1">
    <location>
        <begin position="23"/>
        <end position="78"/>
    </location>
</feature>
<feature type="domain" description="At4g15545-like C-terminal" evidence="2">
    <location>
        <begin position="185"/>
        <end position="250"/>
    </location>
</feature>